<name>A0A172WGD3_9EURY</name>
<gene>
    <name evidence="1" type="ORF">A7C91_03825</name>
</gene>
<organism evidence="1 2">
    <name type="scientific">Thermococcus piezophilus</name>
    <dbReference type="NCBI Taxonomy" id="1712654"/>
    <lineage>
        <taxon>Archaea</taxon>
        <taxon>Methanobacteriati</taxon>
        <taxon>Methanobacteriota</taxon>
        <taxon>Thermococci</taxon>
        <taxon>Thermococcales</taxon>
        <taxon>Thermococcaceae</taxon>
        <taxon>Thermococcus</taxon>
    </lineage>
</organism>
<protein>
    <submittedName>
        <fullName evidence="1">Uncharacterized protein</fullName>
    </submittedName>
</protein>
<sequence length="77" mass="8805">MPEWSQAGIAAIWLPPASKDMSGSYSVDYGPYDHFDLGEYGQKETVETRFGSKQELIALINNPRQRQECLRDLIKTR</sequence>
<dbReference type="KEGG" id="tpie:A7C91_03825"/>
<dbReference type="AlphaFoldDB" id="A0A172WGD3"/>
<dbReference type="InterPro" id="IPR017853">
    <property type="entry name" value="GH"/>
</dbReference>
<dbReference type="SUPFAM" id="SSF51445">
    <property type="entry name" value="(Trans)glycosidases"/>
    <property type="match status" value="1"/>
</dbReference>
<dbReference type="Proteomes" id="UP000076969">
    <property type="component" value="Chromosome"/>
</dbReference>
<proteinExistence type="predicted"/>
<dbReference type="EMBL" id="CP015520">
    <property type="protein sequence ID" value="ANF22396.1"/>
    <property type="molecule type" value="Genomic_DNA"/>
</dbReference>
<keyword evidence="2" id="KW-1185">Reference proteome</keyword>
<evidence type="ECO:0000313" key="1">
    <source>
        <dbReference type="EMBL" id="ANF22396.1"/>
    </source>
</evidence>
<evidence type="ECO:0000313" key="2">
    <source>
        <dbReference type="Proteomes" id="UP000076969"/>
    </source>
</evidence>
<dbReference type="Gene3D" id="3.20.20.80">
    <property type="entry name" value="Glycosidases"/>
    <property type="match status" value="1"/>
</dbReference>
<dbReference type="STRING" id="1712654.A7C91_03825"/>
<accession>A0A172WGD3</accession>
<reference evidence="2" key="1">
    <citation type="journal article" date="2016" name="Syst. Appl. Microbiol.">
        <title>Thermococcus piezophilus sp. nov., a novel hyperthermophilic and piezophilic archaeon with a broad pressure range for growth, isolated from a deepest hydrothermal vent at the Mid-Cayman Rise.</title>
        <authorList>
            <person name="Dalmasso C."/>
            <person name="Oger P."/>
            <person name="Selva G."/>
            <person name="Courtine D."/>
            <person name="L'Haridon S."/>
            <person name="Garlaschelli A."/>
            <person name="Roussel E."/>
            <person name="Miyazaki J."/>
            <person name="Reveillaud J."/>
            <person name="Jebbar M."/>
            <person name="Takai K."/>
            <person name="Maignien L."/>
            <person name="Alain K."/>
        </authorList>
    </citation>
    <scope>NUCLEOTIDE SEQUENCE [LARGE SCALE GENOMIC DNA]</scope>
    <source>
        <strain evidence="2">CDGS</strain>
    </source>
</reference>